<dbReference type="GO" id="GO:0004368">
    <property type="term" value="F:glycerol-3-phosphate dehydrogenase (quinone) activity"/>
    <property type="evidence" value="ECO:0007669"/>
    <property type="project" value="InterPro"/>
</dbReference>
<dbReference type="InterPro" id="IPR036188">
    <property type="entry name" value="FAD/NAD-bd_sf"/>
</dbReference>
<evidence type="ECO:0000259" key="11">
    <source>
        <dbReference type="Pfam" id="PF01266"/>
    </source>
</evidence>
<dbReference type="AlphaFoldDB" id="A0A1C4A7L7"/>
<keyword evidence="6" id="KW-0319">Glycerol metabolism</keyword>
<evidence type="ECO:0000256" key="9">
    <source>
        <dbReference type="ARBA" id="ARBA00032349"/>
    </source>
</evidence>
<evidence type="ECO:0000256" key="5">
    <source>
        <dbReference type="ARBA" id="ARBA00022630"/>
    </source>
</evidence>
<dbReference type="InterPro" id="IPR031656">
    <property type="entry name" value="DAO_C"/>
</dbReference>
<evidence type="ECO:0000256" key="6">
    <source>
        <dbReference type="ARBA" id="ARBA00022798"/>
    </source>
</evidence>
<evidence type="ECO:0000256" key="2">
    <source>
        <dbReference type="ARBA" id="ARBA00007330"/>
    </source>
</evidence>
<accession>A0A1C4A7L7</accession>
<dbReference type="Pfam" id="PF16901">
    <property type="entry name" value="DAO_C"/>
    <property type="match status" value="1"/>
</dbReference>
<dbReference type="PANTHER" id="PTHR11985:SF35">
    <property type="entry name" value="ANAEROBIC GLYCEROL-3-PHOSPHATE DEHYDROGENASE SUBUNIT A"/>
    <property type="match status" value="1"/>
</dbReference>
<evidence type="ECO:0000256" key="7">
    <source>
        <dbReference type="ARBA" id="ARBA00022827"/>
    </source>
</evidence>
<comment type="catalytic activity">
    <reaction evidence="10">
        <text>sn-glycerol 3-phosphate + O2 = dihydroxyacetone phosphate + H2O2</text>
        <dbReference type="Rhea" id="RHEA:18369"/>
        <dbReference type="ChEBI" id="CHEBI:15379"/>
        <dbReference type="ChEBI" id="CHEBI:16240"/>
        <dbReference type="ChEBI" id="CHEBI:57597"/>
        <dbReference type="ChEBI" id="CHEBI:57642"/>
        <dbReference type="EC" id="1.1.3.21"/>
    </reaction>
</comment>
<dbReference type="InterPro" id="IPR006076">
    <property type="entry name" value="FAD-dep_OxRdtase"/>
</dbReference>
<evidence type="ECO:0000256" key="4">
    <source>
        <dbReference type="ARBA" id="ARBA00021658"/>
    </source>
</evidence>
<proteinExistence type="inferred from homology"/>
<dbReference type="InterPro" id="IPR000447">
    <property type="entry name" value="G3P_DH_FAD-dep"/>
</dbReference>
<dbReference type="InterPro" id="IPR038299">
    <property type="entry name" value="DAO_C_sf"/>
</dbReference>
<evidence type="ECO:0000259" key="12">
    <source>
        <dbReference type="Pfam" id="PF16901"/>
    </source>
</evidence>
<dbReference type="Gene3D" id="1.10.8.870">
    <property type="entry name" value="Alpha-glycerophosphate oxidase, cap domain"/>
    <property type="match status" value="1"/>
</dbReference>
<dbReference type="GO" id="GO:0004369">
    <property type="term" value="F:glycerol-3-phosphate oxidase activity"/>
    <property type="evidence" value="ECO:0007669"/>
    <property type="project" value="UniProtKB-EC"/>
</dbReference>
<keyword evidence="14" id="KW-1185">Reference proteome</keyword>
<evidence type="ECO:0000313" key="14">
    <source>
        <dbReference type="Proteomes" id="UP000199268"/>
    </source>
</evidence>
<dbReference type="GO" id="GO:0046168">
    <property type="term" value="P:glycerol-3-phosphate catabolic process"/>
    <property type="evidence" value="ECO:0007669"/>
    <property type="project" value="TreeGrafter"/>
</dbReference>
<dbReference type="SUPFAM" id="SSF51905">
    <property type="entry name" value="FAD/NAD(P)-binding domain"/>
    <property type="match status" value="1"/>
</dbReference>
<keyword evidence="8" id="KW-0560">Oxidoreductase</keyword>
<evidence type="ECO:0000256" key="8">
    <source>
        <dbReference type="ARBA" id="ARBA00023002"/>
    </source>
</evidence>
<dbReference type="STRING" id="1505725.GA0061074_10453"/>
<feature type="domain" description="FAD dependent oxidoreductase" evidence="11">
    <location>
        <begin position="21"/>
        <end position="347"/>
    </location>
</feature>
<evidence type="ECO:0000256" key="3">
    <source>
        <dbReference type="ARBA" id="ARBA00013104"/>
    </source>
</evidence>
<dbReference type="Gene3D" id="3.30.9.10">
    <property type="entry name" value="D-Amino Acid Oxidase, subunit A, domain 2"/>
    <property type="match status" value="1"/>
</dbReference>
<name>A0A1C4A7L7_9LACO</name>
<comment type="similarity">
    <text evidence="2">Belongs to the FAD-dependent glycerol-3-phosphate dehydrogenase family.</text>
</comment>
<dbReference type="PRINTS" id="PR01001">
    <property type="entry name" value="FADG3PDH"/>
</dbReference>
<dbReference type="GO" id="GO:0006071">
    <property type="term" value="P:glycerol metabolic process"/>
    <property type="evidence" value="ECO:0007669"/>
    <property type="project" value="UniProtKB-KW"/>
</dbReference>
<dbReference type="EMBL" id="FMAO01000004">
    <property type="protein sequence ID" value="SCB90531.1"/>
    <property type="molecule type" value="Genomic_DNA"/>
</dbReference>
<dbReference type="RefSeq" id="WP_092462122.1">
    <property type="nucleotide sequence ID" value="NZ_BJEE01000001.1"/>
</dbReference>
<dbReference type="OrthoDB" id="9766796at2"/>
<evidence type="ECO:0000256" key="1">
    <source>
        <dbReference type="ARBA" id="ARBA00001974"/>
    </source>
</evidence>
<gene>
    <name evidence="13" type="ORF">GA0061074_10453</name>
</gene>
<feature type="domain" description="Alpha-glycerophosphate oxidase C-terminal" evidence="12">
    <location>
        <begin position="459"/>
        <end position="579"/>
    </location>
</feature>
<reference evidence="14" key="1">
    <citation type="submission" date="2016-08" db="EMBL/GenBank/DDBJ databases">
        <authorList>
            <person name="Varghese N."/>
            <person name="Submissions Spin"/>
        </authorList>
    </citation>
    <scope>NUCLEOTIDE SEQUENCE [LARGE SCALE GENOMIC DNA]</scope>
    <source>
        <strain evidence="14">R-53094</strain>
    </source>
</reference>
<evidence type="ECO:0000313" key="13">
    <source>
        <dbReference type="EMBL" id="SCB90531.1"/>
    </source>
</evidence>
<organism evidence="13 14">
    <name type="scientific">Weissella bombi</name>
    <dbReference type="NCBI Taxonomy" id="1505725"/>
    <lineage>
        <taxon>Bacteria</taxon>
        <taxon>Bacillati</taxon>
        <taxon>Bacillota</taxon>
        <taxon>Bacilli</taxon>
        <taxon>Lactobacillales</taxon>
        <taxon>Lactobacillaceae</taxon>
        <taxon>Weissella</taxon>
    </lineage>
</organism>
<dbReference type="PANTHER" id="PTHR11985">
    <property type="entry name" value="GLYCEROL-3-PHOSPHATE DEHYDROGENASE"/>
    <property type="match status" value="1"/>
</dbReference>
<sequence>MRFKSSQRIAAIENLKENDFDVVIIGAGITGAGIALQTAASGLRTAIIDMQDFAEGTSSRSTKLVHGGIRYLKTFDVDVVADTVGERARVQQVAPHIPRPSHMLMPLYDDSEATFTPMSAEIAMEIYDKLAEVPADSPYVHRLLTAEESHDYLPMLDHQGLVGLAIYLDYQNNDARLTIENIKQAVSDGAVAVSHLKATAVTADGDGKKISVEDTFTKEVFDIKGKVVVNAAGPWHDTITKIADETTKDTIRPTKGVHLVINQDRLPVPNTVYFDSGFHDGRMIFVIPRANKTYFGTTDTDYSGDYLHPKVEQADVDYLLATINSHFPNAHITIDDVQSSWAGLRPLIGGAGDYNGNTTKKTASDESLHELNTKLDQYFNNEIDRHEVDEQLSDLTSSGDKSASSVSRGFQIKAENGIVNVSGGKLTDYRLMASETLEKLVGIFADKFATKVTPIDSTKYQVSGGHFNPNDVDAELEKYAEELEKYEVNEVKAKEIANLYGSNTPEIIEYIKTGVSAPKLSVAETSMLHYAIDKEFVLRPIDYFLRRTNYLLFKSEDLERLETPVIDEMAKILEWSDDTKQAMTEEYTRLRDEAQLKALKEEAK</sequence>
<dbReference type="EC" id="1.1.3.21" evidence="3"/>
<keyword evidence="7" id="KW-0274">FAD</keyword>
<protein>
    <recommendedName>
        <fullName evidence="4">Alpha-glycerophosphate oxidase</fullName>
        <ecNumber evidence="3">1.1.3.21</ecNumber>
    </recommendedName>
    <alternativeName>
        <fullName evidence="9">Glycerol-3-phosphate oxidase</fullName>
    </alternativeName>
</protein>
<dbReference type="Gene3D" id="3.50.50.60">
    <property type="entry name" value="FAD/NAD(P)-binding domain"/>
    <property type="match status" value="2"/>
</dbReference>
<evidence type="ECO:0000256" key="10">
    <source>
        <dbReference type="ARBA" id="ARBA00049503"/>
    </source>
</evidence>
<dbReference type="Pfam" id="PF01266">
    <property type="entry name" value="DAO"/>
    <property type="match status" value="1"/>
</dbReference>
<comment type="cofactor">
    <cofactor evidence="1">
        <name>FAD</name>
        <dbReference type="ChEBI" id="CHEBI:57692"/>
    </cofactor>
</comment>
<keyword evidence="5" id="KW-0285">Flavoprotein</keyword>
<dbReference type="Proteomes" id="UP000199268">
    <property type="component" value="Unassembled WGS sequence"/>
</dbReference>